<proteinExistence type="predicted"/>
<feature type="region of interest" description="Disordered" evidence="1">
    <location>
        <begin position="1"/>
        <end position="20"/>
    </location>
</feature>
<dbReference type="EMBL" id="JAUIRO010000005">
    <property type="protein sequence ID" value="KAK0714106.1"/>
    <property type="molecule type" value="Genomic_DNA"/>
</dbReference>
<dbReference type="Proteomes" id="UP001172101">
    <property type="component" value="Unassembled WGS sequence"/>
</dbReference>
<gene>
    <name evidence="2" type="ORF">B0T26DRAFT_874064</name>
</gene>
<reference evidence="2" key="1">
    <citation type="submission" date="2023-06" db="EMBL/GenBank/DDBJ databases">
        <title>Genome-scale phylogeny and comparative genomics of the fungal order Sordariales.</title>
        <authorList>
            <consortium name="Lawrence Berkeley National Laboratory"/>
            <person name="Hensen N."/>
            <person name="Bonometti L."/>
            <person name="Westerberg I."/>
            <person name="Brannstrom I.O."/>
            <person name="Guillou S."/>
            <person name="Cros-Aarteil S."/>
            <person name="Calhoun S."/>
            <person name="Haridas S."/>
            <person name="Kuo A."/>
            <person name="Mondo S."/>
            <person name="Pangilinan J."/>
            <person name="Riley R."/>
            <person name="LaButti K."/>
            <person name="Andreopoulos B."/>
            <person name="Lipzen A."/>
            <person name="Chen C."/>
            <person name="Yanf M."/>
            <person name="Daum C."/>
            <person name="Ng V."/>
            <person name="Clum A."/>
            <person name="Steindorff A."/>
            <person name="Ohm R."/>
            <person name="Martin F."/>
            <person name="Silar P."/>
            <person name="Natvig D."/>
            <person name="Lalanne C."/>
            <person name="Gautier V."/>
            <person name="Ament-velasquez S.L."/>
            <person name="Kruys A."/>
            <person name="Hutchinson M.I."/>
            <person name="Powell A.J."/>
            <person name="Barry K."/>
            <person name="Miller A.N."/>
            <person name="Grigoriev I.V."/>
            <person name="Debuchy R."/>
            <person name="Gladieux P."/>
            <person name="Thoren M.H."/>
            <person name="Johannesson H."/>
        </authorList>
    </citation>
    <scope>NUCLEOTIDE SEQUENCE</scope>
    <source>
        <strain evidence="2">SMH2392-1A</strain>
    </source>
</reference>
<keyword evidence="3" id="KW-1185">Reference proteome</keyword>
<accession>A0AA40AE03</accession>
<evidence type="ECO:0000313" key="2">
    <source>
        <dbReference type="EMBL" id="KAK0714106.1"/>
    </source>
</evidence>
<protein>
    <submittedName>
        <fullName evidence="2">Uncharacterized protein</fullName>
    </submittedName>
</protein>
<sequence length="390" mass="43470">MTGPVVAPVTDPAAAAPEVAPVTESTTVPAVVPIAELATAAVPGLEVAPKPHPAHHRHFTEYEINQHRIEEKRLRIHEARLSDLNLGSSRAETLEPETTTPPGPSPINTLSINDFNFPIGVVQPTLPESFHFEHRDTGDTASLVSTPFEENPTMTKINQVGYFNPDVEVAGDEPLATVGSDIHYKDVNLFFDSVMEHANVPARRDILRRDLAQLLKGSAQLWYIETLSDLDRRFMKENLSNWKARMTRRFAMTKTEAGDKLLKCTYTSENCKSGVPFRSYAAEKMRYCKAMGFTDITNVMTFIYAGIEPSIQQLIHEPDSSMTIDEYLASVEEKTKASARVLNGTALPQKIDDFRGTPPTIIPRNRQLLVGPAYNVDDLDSAYYFNDRPR</sequence>
<organism evidence="2 3">
    <name type="scientific">Lasiosphaeria miniovina</name>
    <dbReference type="NCBI Taxonomy" id="1954250"/>
    <lineage>
        <taxon>Eukaryota</taxon>
        <taxon>Fungi</taxon>
        <taxon>Dikarya</taxon>
        <taxon>Ascomycota</taxon>
        <taxon>Pezizomycotina</taxon>
        <taxon>Sordariomycetes</taxon>
        <taxon>Sordariomycetidae</taxon>
        <taxon>Sordariales</taxon>
        <taxon>Lasiosphaeriaceae</taxon>
        <taxon>Lasiosphaeria</taxon>
    </lineage>
</organism>
<name>A0AA40AE03_9PEZI</name>
<feature type="region of interest" description="Disordered" evidence="1">
    <location>
        <begin position="87"/>
        <end position="106"/>
    </location>
</feature>
<dbReference type="GeneID" id="85331294"/>
<evidence type="ECO:0000313" key="3">
    <source>
        <dbReference type="Proteomes" id="UP001172101"/>
    </source>
</evidence>
<evidence type="ECO:0000256" key="1">
    <source>
        <dbReference type="SAM" id="MobiDB-lite"/>
    </source>
</evidence>
<dbReference type="AlphaFoldDB" id="A0AA40AE03"/>
<dbReference type="RefSeq" id="XP_060295428.1">
    <property type="nucleotide sequence ID" value="XM_060448024.1"/>
</dbReference>
<comment type="caution">
    <text evidence="2">The sequence shown here is derived from an EMBL/GenBank/DDBJ whole genome shotgun (WGS) entry which is preliminary data.</text>
</comment>